<dbReference type="EMBL" id="LZFO01000002">
    <property type="protein sequence ID" value="OFI07543.1"/>
    <property type="molecule type" value="Genomic_DNA"/>
</dbReference>
<dbReference type="RefSeq" id="WP_175429416.1">
    <property type="nucleotide sequence ID" value="NZ_LZFO01000002.1"/>
</dbReference>
<evidence type="ECO:0000256" key="1">
    <source>
        <dbReference type="SAM" id="Phobius"/>
    </source>
</evidence>
<keyword evidence="1" id="KW-1133">Transmembrane helix</keyword>
<protein>
    <submittedName>
        <fullName evidence="2">Uncharacterized protein</fullName>
    </submittedName>
</protein>
<proteinExistence type="predicted"/>
<name>A0A1E8F1M0_9CLOT</name>
<accession>A0A1E8F1M0</accession>
<evidence type="ECO:0000313" key="3">
    <source>
        <dbReference type="Proteomes" id="UP000175744"/>
    </source>
</evidence>
<gene>
    <name evidence="2" type="ORF">CLOACE_01470</name>
</gene>
<comment type="caution">
    <text evidence="2">The sequence shown here is derived from an EMBL/GenBank/DDBJ whole genome shotgun (WGS) entry which is preliminary data.</text>
</comment>
<keyword evidence="1" id="KW-0472">Membrane</keyword>
<feature type="transmembrane region" description="Helical" evidence="1">
    <location>
        <begin position="24"/>
        <end position="44"/>
    </location>
</feature>
<keyword evidence="1" id="KW-0812">Transmembrane</keyword>
<keyword evidence="3" id="KW-1185">Reference proteome</keyword>
<organism evidence="2 3">
    <name type="scientific">Clostridium acetireducens DSM 10703</name>
    <dbReference type="NCBI Taxonomy" id="1121290"/>
    <lineage>
        <taxon>Bacteria</taxon>
        <taxon>Bacillati</taxon>
        <taxon>Bacillota</taxon>
        <taxon>Clostridia</taxon>
        <taxon>Eubacteriales</taxon>
        <taxon>Clostridiaceae</taxon>
        <taxon>Clostridium</taxon>
    </lineage>
</organism>
<dbReference type="Proteomes" id="UP000175744">
    <property type="component" value="Unassembled WGS sequence"/>
</dbReference>
<dbReference type="AlphaFoldDB" id="A0A1E8F1M0"/>
<evidence type="ECO:0000313" key="2">
    <source>
        <dbReference type="EMBL" id="OFI07543.1"/>
    </source>
</evidence>
<sequence>MNKFKKGKIVKRHYFNCLNKREKIFIAGMITCSFIRGIWIGMYLGEK</sequence>
<reference evidence="2 3" key="1">
    <citation type="submission" date="2016-06" db="EMBL/GenBank/DDBJ databases">
        <title>Genome sequence of Clostridium acetireducens DSM 10703.</title>
        <authorList>
            <person name="Poehlein A."/>
            <person name="Fluechter S."/>
            <person name="Duerre P."/>
            <person name="Daniel R."/>
        </authorList>
    </citation>
    <scope>NUCLEOTIDE SEQUENCE [LARGE SCALE GENOMIC DNA]</scope>
    <source>
        <strain evidence="2 3">DSM 10703</strain>
    </source>
</reference>